<gene>
    <name evidence="2" type="ORF">KAK06_10235</name>
</gene>
<protein>
    <recommendedName>
        <fullName evidence="4">Restriction endonuclease</fullName>
    </recommendedName>
</protein>
<evidence type="ECO:0000256" key="1">
    <source>
        <dbReference type="SAM" id="MobiDB-lite"/>
    </source>
</evidence>
<organism evidence="2 3">
    <name type="scientific">Ideonella aquatica</name>
    <dbReference type="NCBI Taxonomy" id="2824119"/>
    <lineage>
        <taxon>Bacteria</taxon>
        <taxon>Pseudomonadati</taxon>
        <taxon>Pseudomonadota</taxon>
        <taxon>Betaproteobacteria</taxon>
        <taxon>Burkholderiales</taxon>
        <taxon>Sphaerotilaceae</taxon>
        <taxon>Ideonella</taxon>
    </lineage>
</organism>
<dbReference type="RefSeq" id="WP_210801923.1">
    <property type="nucleotide sequence ID" value="NZ_JAGQDE010000007.1"/>
</dbReference>
<evidence type="ECO:0008006" key="4">
    <source>
        <dbReference type="Google" id="ProtNLM"/>
    </source>
</evidence>
<proteinExistence type="predicted"/>
<evidence type="ECO:0000313" key="3">
    <source>
        <dbReference type="Proteomes" id="UP000678374"/>
    </source>
</evidence>
<dbReference type="EMBL" id="JAGQDE010000007">
    <property type="protein sequence ID" value="MBQ0959327.1"/>
    <property type="molecule type" value="Genomic_DNA"/>
</dbReference>
<evidence type="ECO:0000313" key="2">
    <source>
        <dbReference type="EMBL" id="MBQ0959327.1"/>
    </source>
</evidence>
<reference evidence="2" key="1">
    <citation type="submission" date="2021-04" db="EMBL/GenBank/DDBJ databases">
        <title>The genome sequence of Ideonella sp. 4Y11.</title>
        <authorList>
            <person name="Liu Y."/>
        </authorList>
    </citation>
    <scope>NUCLEOTIDE SEQUENCE</scope>
    <source>
        <strain evidence="2">4Y11</strain>
    </source>
</reference>
<accession>A0A940YIH2</accession>
<dbReference type="Proteomes" id="UP000678374">
    <property type="component" value="Unassembled WGS sequence"/>
</dbReference>
<sequence length="378" mass="42517">MPGPKTPEEGVDPNGASEEGGGADEAKLIRAAFGAANRNRLIGQFLDASADPAWVSIYKLILWTDKTTGLAHCYESDKCQPGKNWHARNLRFHDWLAASLGCEPGEVVGNIDWLFRRVADDYANYMVQRYQQLLERAAQQRAPYVGRGFPEPGDDPEIVALIRQELREHLTGTPTPDQWRTLAIKIRDLISVENKRKNIVGEGFEDALANIIARADGQDRLKLFTRSILHDIPGFANRRAHEKPVKVDLALVRATDQHRIMVTAKWSTRADREEQIRTDHQKYIAAESLSDTFEYVMVTNEFDPARLKRACEWTSGNSKMLHRVVHISPAALRAVYGDRPETTMSDVIRYIDSGRIVSIDHWIDELLASPPAASSRVG</sequence>
<name>A0A940YIH2_9BURK</name>
<keyword evidence="3" id="KW-1185">Reference proteome</keyword>
<comment type="caution">
    <text evidence="2">The sequence shown here is derived from an EMBL/GenBank/DDBJ whole genome shotgun (WGS) entry which is preliminary data.</text>
</comment>
<feature type="region of interest" description="Disordered" evidence="1">
    <location>
        <begin position="1"/>
        <end position="21"/>
    </location>
</feature>
<dbReference type="AlphaFoldDB" id="A0A940YIH2"/>